<dbReference type="AlphaFoldDB" id="A0AAD1HFW5"/>
<feature type="compositionally biased region" description="Polar residues" evidence="1">
    <location>
        <begin position="85"/>
        <end position="104"/>
    </location>
</feature>
<dbReference type="KEGG" id="mmor:MMOR_42590"/>
<dbReference type="EMBL" id="AP022560">
    <property type="protein sequence ID" value="BBX03323.1"/>
    <property type="molecule type" value="Genomic_DNA"/>
</dbReference>
<evidence type="ECO:0000313" key="3">
    <source>
        <dbReference type="Proteomes" id="UP000466681"/>
    </source>
</evidence>
<name>A0AAD1HFW5_9MYCO</name>
<feature type="region of interest" description="Disordered" evidence="1">
    <location>
        <begin position="83"/>
        <end position="104"/>
    </location>
</feature>
<evidence type="ECO:0000256" key="1">
    <source>
        <dbReference type="SAM" id="MobiDB-lite"/>
    </source>
</evidence>
<reference evidence="2 3" key="1">
    <citation type="journal article" date="2019" name="Emerg. Microbes Infect.">
        <title>Comprehensive subspecies identification of 175 nontuberculous mycobacteria species based on 7547 genomic profiles.</title>
        <authorList>
            <person name="Matsumoto Y."/>
            <person name="Kinjo T."/>
            <person name="Motooka D."/>
            <person name="Nabeya D."/>
            <person name="Jung N."/>
            <person name="Uechi K."/>
            <person name="Horii T."/>
            <person name="Iida T."/>
            <person name="Fujita J."/>
            <person name="Nakamura S."/>
        </authorList>
    </citation>
    <scope>NUCLEOTIDE SEQUENCE [LARGE SCALE GENOMIC DNA]</scope>
    <source>
        <strain evidence="2 3">JCM 6375</strain>
    </source>
</reference>
<keyword evidence="3" id="KW-1185">Reference proteome</keyword>
<evidence type="ECO:0000313" key="2">
    <source>
        <dbReference type="EMBL" id="BBX03323.1"/>
    </source>
</evidence>
<accession>A0AAD1HFW5</accession>
<protein>
    <submittedName>
        <fullName evidence="2">Uncharacterized protein</fullName>
    </submittedName>
</protein>
<dbReference type="Proteomes" id="UP000466681">
    <property type="component" value="Chromosome"/>
</dbReference>
<sequence>MITTRIDRKHDMSGRQRTQVVHQSRDFIAGFENHQATRTVERGRSRGNPLRKLTVGQLGGVGEYRDAVAMAAKVVDERAHVKTTPVPTTSMRTFASTRGGSRLA</sequence>
<proteinExistence type="predicted"/>
<organism evidence="2 3">
    <name type="scientific">Mycolicibacterium moriokaense</name>
    <dbReference type="NCBI Taxonomy" id="39691"/>
    <lineage>
        <taxon>Bacteria</taxon>
        <taxon>Bacillati</taxon>
        <taxon>Actinomycetota</taxon>
        <taxon>Actinomycetes</taxon>
        <taxon>Mycobacteriales</taxon>
        <taxon>Mycobacteriaceae</taxon>
        <taxon>Mycolicibacterium</taxon>
    </lineage>
</organism>
<gene>
    <name evidence="2" type="ORF">MMOR_42590</name>
</gene>